<dbReference type="OrthoDB" id="9806127at2"/>
<feature type="region of interest" description="Disordered" evidence="10">
    <location>
        <begin position="327"/>
        <end position="367"/>
    </location>
</feature>
<comment type="subcellular location">
    <subcellularLocation>
        <location evidence="1">Cell membrane</location>
        <topology evidence="1">Multi-pass membrane protein</topology>
    </subcellularLocation>
</comment>
<keyword evidence="2" id="KW-0813">Transport</keyword>
<feature type="transmembrane region" description="Helical" evidence="11">
    <location>
        <begin position="160"/>
        <end position="178"/>
    </location>
</feature>
<feature type="domain" description="ABC transmembrane type-1" evidence="13">
    <location>
        <begin position="23"/>
        <end position="302"/>
    </location>
</feature>
<dbReference type="InterPro" id="IPR011527">
    <property type="entry name" value="ABC1_TM_dom"/>
</dbReference>
<evidence type="ECO:0000256" key="8">
    <source>
        <dbReference type="ARBA" id="ARBA00023136"/>
    </source>
</evidence>
<dbReference type="PROSITE" id="PS00211">
    <property type="entry name" value="ABC_TRANSPORTER_1"/>
    <property type="match status" value="1"/>
</dbReference>
<feature type="transmembrane region" description="Helical" evidence="11">
    <location>
        <begin position="236"/>
        <end position="260"/>
    </location>
</feature>
<dbReference type="PROSITE" id="PS50929">
    <property type="entry name" value="ABC_TM1F"/>
    <property type="match status" value="1"/>
</dbReference>
<keyword evidence="8 11" id="KW-0472">Membrane</keyword>
<feature type="transmembrane region" description="Helical" evidence="11">
    <location>
        <begin position="135"/>
        <end position="154"/>
    </location>
</feature>
<comment type="similarity">
    <text evidence="9">Belongs to the ABC transporter superfamily. Lipid exporter (TC 3.A.1.106) family.</text>
</comment>
<dbReference type="InterPro" id="IPR036640">
    <property type="entry name" value="ABC1_TM_sf"/>
</dbReference>
<keyword evidence="5" id="KW-0547">Nucleotide-binding</keyword>
<feature type="compositionally biased region" description="Low complexity" evidence="10">
    <location>
        <begin position="330"/>
        <end position="352"/>
    </location>
</feature>
<dbReference type="InterPro" id="IPR003439">
    <property type="entry name" value="ABC_transporter-like_ATP-bd"/>
</dbReference>
<comment type="caution">
    <text evidence="14">The sequence shown here is derived from an EMBL/GenBank/DDBJ whole genome shotgun (WGS) entry which is preliminary data.</text>
</comment>
<evidence type="ECO:0000313" key="14">
    <source>
        <dbReference type="EMBL" id="RJL34158.1"/>
    </source>
</evidence>
<proteinExistence type="inferred from homology"/>
<organism evidence="14 15">
    <name type="scientific">Bailinhaonella thermotolerans</name>
    <dbReference type="NCBI Taxonomy" id="1070861"/>
    <lineage>
        <taxon>Bacteria</taxon>
        <taxon>Bacillati</taxon>
        <taxon>Actinomycetota</taxon>
        <taxon>Actinomycetes</taxon>
        <taxon>Streptosporangiales</taxon>
        <taxon>Streptosporangiaceae</taxon>
        <taxon>Bailinhaonella</taxon>
    </lineage>
</organism>
<evidence type="ECO:0000256" key="3">
    <source>
        <dbReference type="ARBA" id="ARBA00022475"/>
    </source>
</evidence>
<feature type="transmembrane region" description="Helical" evidence="11">
    <location>
        <begin position="20"/>
        <end position="41"/>
    </location>
</feature>
<dbReference type="GO" id="GO:0015421">
    <property type="term" value="F:ABC-type oligopeptide transporter activity"/>
    <property type="evidence" value="ECO:0007669"/>
    <property type="project" value="TreeGrafter"/>
</dbReference>
<dbReference type="GO" id="GO:0016887">
    <property type="term" value="F:ATP hydrolysis activity"/>
    <property type="evidence" value="ECO:0007669"/>
    <property type="project" value="InterPro"/>
</dbReference>
<evidence type="ECO:0000256" key="5">
    <source>
        <dbReference type="ARBA" id="ARBA00022741"/>
    </source>
</evidence>
<keyword evidence="4 11" id="KW-0812">Transmembrane</keyword>
<keyword evidence="6 14" id="KW-0067">ATP-binding</keyword>
<dbReference type="CDD" id="cd18551">
    <property type="entry name" value="ABC_6TM_LmrA_like"/>
    <property type="match status" value="1"/>
</dbReference>
<dbReference type="Proteomes" id="UP000265768">
    <property type="component" value="Unassembled WGS sequence"/>
</dbReference>
<dbReference type="GO" id="GO:0005524">
    <property type="term" value="F:ATP binding"/>
    <property type="evidence" value="ECO:0007669"/>
    <property type="project" value="UniProtKB-KW"/>
</dbReference>
<keyword evidence="3" id="KW-1003">Cell membrane</keyword>
<keyword evidence="7 11" id="KW-1133">Transmembrane helix</keyword>
<feature type="domain" description="ABC transporter" evidence="12">
    <location>
        <begin position="383"/>
        <end position="618"/>
    </location>
</feature>
<dbReference type="EMBL" id="QZEY01000002">
    <property type="protein sequence ID" value="RJL34158.1"/>
    <property type="molecule type" value="Genomic_DNA"/>
</dbReference>
<dbReference type="RefSeq" id="WP_119925459.1">
    <property type="nucleotide sequence ID" value="NZ_QZEY01000002.1"/>
</dbReference>
<dbReference type="Pfam" id="PF00005">
    <property type="entry name" value="ABC_tran"/>
    <property type="match status" value="1"/>
</dbReference>
<dbReference type="PANTHER" id="PTHR43394:SF1">
    <property type="entry name" value="ATP-BINDING CASSETTE SUB-FAMILY B MEMBER 10, MITOCHONDRIAL"/>
    <property type="match status" value="1"/>
</dbReference>
<evidence type="ECO:0000256" key="1">
    <source>
        <dbReference type="ARBA" id="ARBA00004651"/>
    </source>
</evidence>
<dbReference type="InterPro" id="IPR003593">
    <property type="entry name" value="AAA+_ATPase"/>
</dbReference>
<evidence type="ECO:0000259" key="12">
    <source>
        <dbReference type="PROSITE" id="PS50893"/>
    </source>
</evidence>
<dbReference type="InterPro" id="IPR027417">
    <property type="entry name" value="P-loop_NTPase"/>
</dbReference>
<evidence type="ECO:0000313" key="15">
    <source>
        <dbReference type="Proteomes" id="UP000265768"/>
    </source>
</evidence>
<protein>
    <submittedName>
        <fullName evidence="14">ABC transporter ATP-binding protein</fullName>
    </submittedName>
</protein>
<dbReference type="SMART" id="SM00382">
    <property type="entry name" value="AAA"/>
    <property type="match status" value="1"/>
</dbReference>
<dbReference type="Gene3D" id="3.40.50.300">
    <property type="entry name" value="P-loop containing nucleotide triphosphate hydrolases"/>
    <property type="match status" value="1"/>
</dbReference>
<dbReference type="AlphaFoldDB" id="A0A3A4B1V8"/>
<dbReference type="InterPro" id="IPR039421">
    <property type="entry name" value="Type_1_exporter"/>
</dbReference>
<accession>A0A3A4B1V8</accession>
<dbReference type="GO" id="GO:0005886">
    <property type="term" value="C:plasma membrane"/>
    <property type="evidence" value="ECO:0007669"/>
    <property type="project" value="UniProtKB-SubCell"/>
</dbReference>
<sequence>MEGTRPRWRILLSYARPHRWRLLGGGLLGFAGGVAGLAQPLVAKTVIDAFGGGQGLAGPLITLGVLVVVGAVISAAGMYVLERTGQSIVLAARRQLIGRMLRLPVPEVDRLKPGDLLSRVSSDTTLLQTVTTNSLVDTVNGLFIGLGAIILMGIMDPVLLAVSLGVLVVIGGGVMVIMPKISRATERAQAAVGEMGATLERALGAFRTVKASGIEAAETEVVGKAAEEAWRRGVQVAGWTALTGIAGGLAIQVAFLAVLGVGGARVASGAMEVSTLVAFLLYLFYLTEPIAQLVQAATQLQAGLAAVARMREIEDLPAEPVAPVGPAPAAPASVASAPAGAVRPGPAAPAGARGEGPGPRATAGDRPAVPAVPAGPAGGPASVRFEGVAFRYREDRPRVHDGLSFEVPAGSVTALVGPSGAGKSTVFALLERFYEPEEGAVLVDGRDARDWPLAELRGSMGYVEQDTPILAGTLRDNLVLAAPGATEDEVREVVRLTRLEPLVERLPDGLDSQVGHRGTALSGGERQRVAIARALLRRPRLLLLDEATSQLDAVNELAMRDVVEGVAGETTVMVIAHRLSTVTSADQIVVLEAGRLRAAGTHDELVELDALYRTLASTQLLVSQH</sequence>
<evidence type="ECO:0000256" key="10">
    <source>
        <dbReference type="SAM" id="MobiDB-lite"/>
    </source>
</evidence>
<evidence type="ECO:0000256" key="2">
    <source>
        <dbReference type="ARBA" id="ARBA00022448"/>
    </source>
</evidence>
<dbReference type="PROSITE" id="PS50893">
    <property type="entry name" value="ABC_TRANSPORTER_2"/>
    <property type="match status" value="1"/>
</dbReference>
<dbReference type="FunFam" id="3.40.50.300:FF:000299">
    <property type="entry name" value="ABC transporter ATP-binding protein/permease"/>
    <property type="match status" value="1"/>
</dbReference>
<dbReference type="PANTHER" id="PTHR43394">
    <property type="entry name" value="ATP-DEPENDENT PERMEASE MDL1, MITOCHONDRIAL"/>
    <property type="match status" value="1"/>
</dbReference>
<dbReference type="Gene3D" id="1.20.1560.10">
    <property type="entry name" value="ABC transporter type 1, transmembrane domain"/>
    <property type="match status" value="1"/>
</dbReference>
<reference evidence="14 15" key="1">
    <citation type="submission" date="2018-09" db="EMBL/GenBank/DDBJ databases">
        <title>YIM 75507 draft genome.</title>
        <authorList>
            <person name="Tang S."/>
            <person name="Feng Y."/>
        </authorList>
    </citation>
    <scope>NUCLEOTIDE SEQUENCE [LARGE SCALE GENOMIC DNA]</scope>
    <source>
        <strain evidence="14 15">YIM 75507</strain>
    </source>
</reference>
<evidence type="ECO:0000256" key="9">
    <source>
        <dbReference type="ARBA" id="ARBA00061644"/>
    </source>
</evidence>
<evidence type="ECO:0000259" key="13">
    <source>
        <dbReference type="PROSITE" id="PS50929"/>
    </source>
</evidence>
<gene>
    <name evidence="14" type="ORF">D5H75_06675</name>
</gene>
<name>A0A3A4B1V8_9ACTN</name>
<evidence type="ECO:0000256" key="4">
    <source>
        <dbReference type="ARBA" id="ARBA00022692"/>
    </source>
</evidence>
<dbReference type="SUPFAM" id="SSF90123">
    <property type="entry name" value="ABC transporter transmembrane region"/>
    <property type="match status" value="1"/>
</dbReference>
<feature type="transmembrane region" description="Helical" evidence="11">
    <location>
        <begin position="61"/>
        <end position="81"/>
    </location>
</feature>
<dbReference type="Pfam" id="PF00664">
    <property type="entry name" value="ABC_membrane"/>
    <property type="match status" value="1"/>
</dbReference>
<keyword evidence="15" id="KW-1185">Reference proteome</keyword>
<dbReference type="InterPro" id="IPR017871">
    <property type="entry name" value="ABC_transporter-like_CS"/>
</dbReference>
<evidence type="ECO:0000256" key="11">
    <source>
        <dbReference type="SAM" id="Phobius"/>
    </source>
</evidence>
<dbReference type="SUPFAM" id="SSF52540">
    <property type="entry name" value="P-loop containing nucleoside triphosphate hydrolases"/>
    <property type="match status" value="1"/>
</dbReference>
<evidence type="ECO:0000256" key="6">
    <source>
        <dbReference type="ARBA" id="ARBA00022840"/>
    </source>
</evidence>
<evidence type="ECO:0000256" key="7">
    <source>
        <dbReference type="ARBA" id="ARBA00022989"/>
    </source>
</evidence>